<protein>
    <submittedName>
        <fullName evidence="1">Uncharacterized protein</fullName>
    </submittedName>
</protein>
<dbReference type="AlphaFoldDB" id="A0A0E9W8K7"/>
<proteinExistence type="predicted"/>
<name>A0A0E9W8K7_ANGAN</name>
<reference evidence="1" key="2">
    <citation type="journal article" date="2015" name="Fish Shellfish Immunol.">
        <title>Early steps in the European eel (Anguilla anguilla)-Vibrio vulnificus interaction in the gills: Role of the RtxA13 toxin.</title>
        <authorList>
            <person name="Callol A."/>
            <person name="Pajuelo D."/>
            <person name="Ebbesson L."/>
            <person name="Teles M."/>
            <person name="MacKenzie S."/>
            <person name="Amaro C."/>
        </authorList>
    </citation>
    <scope>NUCLEOTIDE SEQUENCE</scope>
</reference>
<reference evidence="1" key="1">
    <citation type="submission" date="2014-11" db="EMBL/GenBank/DDBJ databases">
        <authorList>
            <person name="Amaro Gonzalez C."/>
        </authorList>
    </citation>
    <scope>NUCLEOTIDE SEQUENCE</scope>
</reference>
<evidence type="ECO:0000313" key="1">
    <source>
        <dbReference type="EMBL" id="JAH85895.1"/>
    </source>
</evidence>
<organism evidence="1">
    <name type="scientific">Anguilla anguilla</name>
    <name type="common">European freshwater eel</name>
    <name type="synonym">Muraena anguilla</name>
    <dbReference type="NCBI Taxonomy" id="7936"/>
    <lineage>
        <taxon>Eukaryota</taxon>
        <taxon>Metazoa</taxon>
        <taxon>Chordata</taxon>
        <taxon>Craniata</taxon>
        <taxon>Vertebrata</taxon>
        <taxon>Euteleostomi</taxon>
        <taxon>Actinopterygii</taxon>
        <taxon>Neopterygii</taxon>
        <taxon>Teleostei</taxon>
        <taxon>Anguilliformes</taxon>
        <taxon>Anguillidae</taxon>
        <taxon>Anguilla</taxon>
    </lineage>
</organism>
<sequence>MVGIPLMKRKTGRTSVRLPCKLAQAICIKVYVSTALQFSAGTSGVVLDFSTLASPIEIRIFS</sequence>
<accession>A0A0E9W8K7</accession>
<dbReference type="EMBL" id="GBXM01022682">
    <property type="protein sequence ID" value="JAH85895.1"/>
    <property type="molecule type" value="Transcribed_RNA"/>
</dbReference>